<reference evidence="1 2" key="1">
    <citation type="submission" date="2020-10" db="EMBL/GenBank/DDBJ databases">
        <title>Mucilaginibacter mali sp. nov., isolated from rhizosphere soil of apple orchard.</title>
        <authorList>
            <person name="Lee J.-S."/>
            <person name="Kim H.S."/>
            <person name="Kim J.-S."/>
        </authorList>
    </citation>
    <scope>NUCLEOTIDE SEQUENCE [LARGE SCALE GENOMIC DNA]</scope>
    <source>
        <strain evidence="1 2">KCTC 23157</strain>
    </source>
</reference>
<comment type="caution">
    <text evidence="1">The sequence shown here is derived from an EMBL/GenBank/DDBJ whole genome shotgun (WGS) entry which is preliminary data.</text>
</comment>
<evidence type="ECO:0000313" key="1">
    <source>
        <dbReference type="EMBL" id="MBE9668532.1"/>
    </source>
</evidence>
<dbReference type="EMBL" id="JADFFM010000002">
    <property type="protein sequence ID" value="MBE9668532.1"/>
    <property type="molecule type" value="Genomic_DNA"/>
</dbReference>
<keyword evidence="2" id="KW-1185">Reference proteome</keyword>
<evidence type="ECO:0000313" key="2">
    <source>
        <dbReference type="Proteomes" id="UP000632774"/>
    </source>
</evidence>
<accession>A0ABR9XMC0</accession>
<gene>
    <name evidence="1" type="ORF">IRJ18_19335</name>
</gene>
<protein>
    <submittedName>
        <fullName evidence="1">Uncharacterized protein</fullName>
    </submittedName>
</protein>
<name>A0ABR9XMC0_9SPHI</name>
<sequence length="141" mass="16112">MSNLPPDTELETELQELYILARHWQDDISFLEDEARFFRNILLKYDAAATESFGSAAEFRQKIEGQENQLMTLRCAVPEFLGFLEPYIGDNKKPMDLTFLDRYNDLQNGLTALFAGIKKTKKELFAYAETVMAGNLTTAQS</sequence>
<dbReference type="Proteomes" id="UP000632774">
    <property type="component" value="Unassembled WGS sequence"/>
</dbReference>
<dbReference type="RefSeq" id="WP_194107930.1">
    <property type="nucleotide sequence ID" value="NZ_JADFFM010000002.1"/>
</dbReference>
<proteinExistence type="predicted"/>
<organism evidence="1 2">
    <name type="scientific">Mucilaginibacter boryungensis</name>
    <dbReference type="NCBI Taxonomy" id="768480"/>
    <lineage>
        <taxon>Bacteria</taxon>
        <taxon>Pseudomonadati</taxon>
        <taxon>Bacteroidota</taxon>
        <taxon>Sphingobacteriia</taxon>
        <taxon>Sphingobacteriales</taxon>
        <taxon>Sphingobacteriaceae</taxon>
        <taxon>Mucilaginibacter</taxon>
    </lineage>
</organism>